<dbReference type="PANTHER" id="PTHR35468:SF1">
    <property type="entry name" value="MYOSIN-LIKE PROTEIN"/>
    <property type="match status" value="1"/>
</dbReference>
<keyword evidence="4" id="KW-1185">Reference proteome</keyword>
<feature type="region of interest" description="Disordered" evidence="2">
    <location>
        <begin position="475"/>
        <end position="494"/>
    </location>
</feature>
<organism evidence="3 4">
    <name type="scientific">Protea cynaroides</name>
    <dbReference type="NCBI Taxonomy" id="273540"/>
    <lineage>
        <taxon>Eukaryota</taxon>
        <taxon>Viridiplantae</taxon>
        <taxon>Streptophyta</taxon>
        <taxon>Embryophyta</taxon>
        <taxon>Tracheophyta</taxon>
        <taxon>Spermatophyta</taxon>
        <taxon>Magnoliopsida</taxon>
        <taxon>Proteales</taxon>
        <taxon>Proteaceae</taxon>
        <taxon>Protea</taxon>
    </lineage>
</organism>
<accession>A0A9Q0R160</accession>
<keyword evidence="1" id="KW-0175">Coiled coil</keyword>
<gene>
    <name evidence="3" type="ORF">NE237_009979</name>
</gene>
<dbReference type="Gene3D" id="1.20.5.170">
    <property type="match status" value="1"/>
</dbReference>
<dbReference type="EMBL" id="JAMYWD010000002">
    <property type="protein sequence ID" value="KAJ4979199.1"/>
    <property type="molecule type" value="Genomic_DNA"/>
</dbReference>
<dbReference type="PANTHER" id="PTHR35468">
    <property type="entry name" value="MYOSIN-LIKE PROTEIN"/>
    <property type="match status" value="1"/>
</dbReference>
<dbReference type="Proteomes" id="UP001141806">
    <property type="component" value="Unassembled WGS sequence"/>
</dbReference>
<feature type="compositionally biased region" description="Low complexity" evidence="2">
    <location>
        <begin position="279"/>
        <end position="292"/>
    </location>
</feature>
<feature type="region of interest" description="Disordered" evidence="2">
    <location>
        <begin position="276"/>
        <end position="327"/>
    </location>
</feature>
<dbReference type="AlphaFoldDB" id="A0A9Q0R160"/>
<comment type="caution">
    <text evidence="3">The sequence shown here is derived from an EMBL/GenBank/DDBJ whole genome shotgun (WGS) entry which is preliminary data.</text>
</comment>
<evidence type="ECO:0000256" key="1">
    <source>
        <dbReference type="SAM" id="Coils"/>
    </source>
</evidence>
<name>A0A9Q0R160_9MAGN</name>
<evidence type="ECO:0000313" key="3">
    <source>
        <dbReference type="EMBL" id="KAJ4979199.1"/>
    </source>
</evidence>
<evidence type="ECO:0000313" key="4">
    <source>
        <dbReference type="Proteomes" id="UP001141806"/>
    </source>
</evidence>
<feature type="compositionally biased region" description="Polar residues" evidence="2">
    <location>
        <begin position="311"/>
        <end position="327"/>
    </location>
</feature>
<proteinExistence type="predicted"/>
<feature type="coiled-coil region" evidence="1">
    <location>
        <begin position="119"/>
        <end position="181"/>
    </location>
</feature>
<feature type="compositionally biased region" description="Basic residues" evidence="2">
    <location>
        <begin position="21"/>
        <end position="32"/>
    </location>
</feature>
<sequence>MSSTRRPKWQPPQPPSPRILHLPRRTRRKSTKHVSSGKSVTVKETVSRRDHRGKLETLFDQERSFTHTVPIVLLNTGEGERRERVEDFDYGCEEKGRDFEDDNWRFQAEILQAECHFLRMEREVALKKLEKNRAQMERTLRSAVETLISGRKKIYEGKNVGVVLEEEIEHLEEKLKQLQRSTGVGDFDVRKCTNFDKQTAVLQRRLESLGGIPTEERVAEVREMAEASLAFNTNCRSADIFVSDRKTRFTEVENLRRKMEGLSKGMLQRMEEEYRSMLSTATNSTASSASSSRRIEFPDSSSSSSSSSSSAFTVTRQPHHYQGTTDRVCSGHCKSIVRKIVEEVRAETEQWSQMQEMLGQVREEMEELQASREFWEDQTFHCEDRIRSLHSSTQEWRQKALSSENMVTELQKQISEVRSELERLRTEQQQHKEQARTRDLPPQHRDSKKEEKEKRVLICRLKENHHVGSCNVGKQNEGLEDGKRRARSCSGGPVMLAERSPLRDVGNSSPLNRRSSRAVLPLYRQLSSHSQEGLALNFKGLKL</sequence>
<feature type="region of interest" description="Disordered" evidence="2">
    <location>
        <begin position="1"/>
        <end position="40"/>
    </location>
</feature>
<dbReference type="OrthoDB" id="1921697at2759"/>
<protein>
    <submittedName>
        <fullName evidence="3">Uncharacterized protein</fullName>
    </submittedName>
</protein>
<feature type="region of interest" description="Disordered" evidence="2">
    <location>
        <begin position="422"/>
        <end position="453"/>
    </location>
</feature>
<feature type="compositionally biased region" description="Low complexity" evidence="2">
    <location>
        <begin position="300"/>
        <end position="310"/>
    </location>
</feature>
<evidence type="ECO:0000256" key="2">
    <source>
        <dbReference type="SAM" id="MobiDB-lite"/>
    </source>
</evidence>
<reference evidence="3" key="1">
    <citation type="journal article" date="2023" name="Plant J.">
        <title>The genome of the king protea, Protea cynaroides.</title>
        <authorList>
            <person name="Chang J."/>
            <person name="Duong T.A."/>
            <person name="Schoeman C."/>
            <person name="Ma X."/>
            <person name="Roodt D."/>
            <person name="Barker N."/>
            <person name="Li Z."/>
            <person name="Van de Peer Y."/>
            <person name="Mizrachi E."/>
        </authorList>
    </citation>
    <scope>NUCLEOTIDE SEQUENCE</scope>
    <source>
        <tissue evidence="3">Young leaves</tissue>
    </source>
</reference>